<name>A0A200PXL2_MACCD</name>
<dbReference type="InParanoid" id="A0A200PXL2"/>
<dbReference type="AlphaFoldDB" id="A0A200PXL2"/>
<evidence type="ECO:0000313" key="2">
    <source>
        <dbReference type="Proteomes" id="UP000195402"/>
    </source>
</evidence>
<dbReference type="EMBL" id="MVGT01003947">
    <property type="protein sequence ID" value="OVA02937.1"/>
    <property type="molecule type" value="Genomic_DNA"/>
</dbReference>
<organism evidence="1 2">
    <name type="scientific">Macleaya cordata</name>
    <name type="common">Five-seeded plume-poppy</name>
    <name type="synonym">Bocconia cordata</name>
    <dbReference type="NCBI Taxonomy" id="56857"/>
    <lineage>
        <taxon>Eukaryota</taxon>
        <taxon>Viridiplantae</taxon>
        <taxon>Streptophyta</taxon>
        <taxon>Embryophyta</taxon>
        <taxon>Tracheophyta</taxon>
        <taxon>Spermatophyta</taxon>
        <taxon>Magnoliopsida</taxon>
        <taxon>Ranunculales</taxon>
        <taxon>Papaveraceae</taxon>
        <taxon>Papaveroideae</taxon>
        <taxon>Macleaya</taxon>
    </lineage>
</organism>
<comment type="caution">
    <text evidence="1">The sequence shown here is derived from an EMBL/GenBank/DDBJ whole genome shotgun (WGS) entry which is preliminary data.</text>
</comment>
<evidence type="ECO:0000313" key="1">
    <source>
        <dbReference type="EMBL" id="OVA02937.1"/>
    </source>
</evidence>
<sequence>MVDVLSSCGLCCALCYQQKYHGFMLFSMGGKKQRLHDETIIIGGALELIAKTAKDAMPSFPVPFPLIWMPLLICDL</sequence>
<gene>
    <name evidence="1" type="ORF">BVC80_9095g142</name>
</gene>
<dbReference type="Proteomes" id="UP000195402">
    <property type="component" value="Unassembled WGS sequence"/>
</dbReference>
<proteinExistence type="predicted"/>
<accession>A0A200PXL2</accession>
<keyword evidence="2" id="KW-1185">Reference proteome</keyword>
<reference evidence="1 2" key="1">
    <citation type="journal article" date="2017" name="Mol. Plant">
        <title>The Genome of Medicinal Plant Macleaya cordata Provides New Insights into Benzylisoquinoline Alkaloids Metabolism.</title>
        <authorList>
            <person name="Liu X."/>
            <person name="Liu Y."/>
            <person name="Huang P."/>
            <person name="Ma Y."/>
            <person name="Qing Z."/>
            <person name="Tang Q."/>
            <person name="Cao H."/>
            <person name="Cheng P."/>
            <person name="Zheng Y."/>
            <person name="Yuan Z."/>
            <person name="Zhou Y."/>
            <person name="Liu J."/>
            <person name="Tang Z."/>
            <person name="Zhuo Y."/>
            <person name="Zhang Y."/>
            <person name="Yu L."/>
            <person name="Huang J."/>
            <person name="Yang P."/>
            <person name="Peng Q."/>
            <person name="Zhang J."/>
            <person name="Jiang W."/>
            <person name="Zhang Z."/>
            <person name="Lin K."/>
            <person name="Ro D.K."/>
            <person name="Chen X."/>
            <person name="Xiong X."/>
            <person name="Shang Y."/>
            <person name="Huang S."/>
            <person name="Zeng J."/>
        </authorList>
    </citation>
    <scope>NUCLEOTIDE SEQUENCE [LARGE SCALE GENOMIC DNA]</scope>
    <source>
        <strain evidence="2">cv. BLH2017</strain>
        <tissue evidence="1">Root</tissue>
    </source>
</reference>
<protein>
    <submittedName>
        <fullName evidence="1">Uncharacterized protein</fullName>
    </submittedName>
</protein>